<dbReference type="GO" id="GO:0005524">
    <property type="term" value="F:ATP binding"/>
    <property type="evidence" value="ECO:0007669"/>
    <property type="project" value="UniProtKB-KW"/>
</dbReference>
<protein>
    <recommendedName>
        <fullName evidence="1">non-specific serine/threonine protein kinase</fullName>
        <ecNumber evidence="1">2.7.11.1</ecNumber>
    </recommendedName>
</protein>
<evidence type="ECO:0000313" key="11">
    <source>
        <dbReference type="Proteomes" id="UP000188354"/>
    </source>
</evidence>
<name>A0A4P1RH72_LUPAN</name>
<evidence type="ECO:0000256" key="4">
    <source>
        <dbReference type="ARBA" id="ARBA00022741"/>
    </source>
</evidence>
<evidence type="ECO:0000256" key="6">
    <source>
        <dbReference type="ARBA" id="ARBA00022840"/>
    </source>
</evidence>
<keyword evidence="4" id="KW-0547">Nucleotide-binding</keyword>
<dbReference type="Gene3D" id="3.30.200.20">
    <property type="entry name" value="Phosphorylase Kinase, domain 1"/>
    <property type="match status" value="1"/>
</dbReference>
<dbReference type="SUPFAM" id="SSF56112">
    <property type="entry name" value="Protein kinase-like (PK-like)"/>
    <property type="match status" value="1"/>
</dbReference>
<evidence type="ECO:0000256" key="7">
    <source>
        <dbReference type="ARBA" id="ARBA00047899"/>
    </source>
</evidence>
<dbReference type="InterPro" id="IPR000719">
    <property type="entry name" value="Prot_kinase_dom"/>
</dbReference>
<dbReference type="Pfam" id="PF07714">
    <property type="entry name" value="PK_Tyr_Ser-Thr"/>
    <property type="match status" value="1"/>
</dbReference>
<dbReference type="FunFam" id="1.10.510.10:FF:001023">
    <property type="entry name" value="Os07g0541700 protein"/>
    <property type="match status" value="1"/>
</dbReference>
<keyword evidence="5" id="KW-0418">Kinase</keyword>
<keyword evidence="6" id="KW-0067">ATP-binding</keyword>
<evidence type="ECO:0000256" key="5">
    <source>
        <dbReference type="ARBA" id="ARBA00022777"/>
    </source>
</evidence>
<evidence type="ECO:0000256" key="8">
    <source>
        <dbReference type="ARBA" id="ARBA00048679"/>
    </source>
</evidence>
<dbReference type="Proteomes" id="UP000188354">
    <property type="component" value="Chromosome LG06"/>
</dbReference>
<gene>
    <name evidence="10" type="ORF">TanjilG_27698</name>
</gene>
<dbReference type="Gene3D" id="1.10.510.10">
    <property type="entry name" value="Transferase(Phosphotransferase) domain 1"/>
    <property type="match status" value="1"/>
</dbReference>
<evidence type="ECO:0000313" key="10">
    <source>
        <dbReference type="EMBL" id="OIW10752.1"/>
    </source>
</evidence>
<dbReference type="AlphaFoldDB" id="A0A4P1RH72"/>
<keyword evidence="11" id="KW-1185">Reference proteome</keyword>
<dbReference type="EC" id="2.7.11.1" evidence="1"/>
<keyword evidence="3" id="KW-0808">Transferase</keyword>
<evidence type="ECO:0000256" key="3">
    <source>
        <dbReference type="ARBA" id="ARBA00022679"/>
    </source>
</evidence>
<dbReference type="EMBL" id="CM007366">
    <property type="protein sequence ID" value="OIW10752.1"/>
    <property type="molecule type" value="Genomic_DNA"/>
</dbReference>
<keyword evidence="2" id="KW-0723">Serine/threonine-protein kinase</keyword>
<comment type="catalytic activity">
    <reaction evidence="7">
        <text>L-threonyl-[protein] + ATP = O-phospho-L-threonyl-[protein] + ADP + H(+)</text>
        <dbReference type="Rhea" id="RHEA:46608"/>
        <dbReference type="Rhea" id="RHEA-COMP:11060"/>
        <dbReference type="Rhea" id="RHEA-COMP:11605"/>
        <dbReference type="ChEBI" id="CHEBI:15378"/>
        <dbReference type="ChEBI" id="CHEBI:30013"/>
        <dbReference type="ChEBI" id="CHEBI:30616"/>
        <dbReference type="ChEBI" id="CHEBI:61977"/>
        <dbReference type="ChEBI" id="CHEBI:456216"/>
        <dbReference type="EC" id="2.7.11.1"/>
    </reaction>
</comment>
<dbReference type="SMART" id="SM00220">
    <property type="entry name" value="S_TKc"/>
    <property type="match status" value="1"/>
</dbReference>
<dbReference type="InterPro" id="IPR052059">
    <property type="entry name" value="CR_Ser/Thr_kinase"/>
</dbReference>
<evidence type="ECO:0000259" key="9">
    <source>
        <dbReference type="PROSITE" id="PS50011"/>
    </source>
</evidence>
<feature type="domain" description="Protein kinase" evidence="9">
    <location>
        <begin position="113"/>
        <end position="338"/>
    </location>
</feature>
<sequence>MAMNIICPYYSGLLLLQFDKCHSVILIVFLIMQAYVDSVLDLALHFIACLWHYASFSRTLATHTVARNTGGHSSSSPSPKPDVKEGKVYSDVNFNDSCLELAIPTLKVLHALMSYVFTLAYGNLGSEHDLVEFLMGTWRLKCLKLLDGFSFLPPDMAFSAKWQHSRLLKYLKVAVKTLSAGSRLGVRDFFTEINTVSHVKHPNLVELIGCCVEGPSRVLVYEYEENNSLDRALLGTWISIIRLDWRKRASICMGTTKGLAFLQEELVPHIVHRDIKASNILLHRDFNPKIGDFGLAKLFPEYAMGGQLTMKADVYSFGFLIREVVGGKSSARANWGGS</sequence>
<evidence type="ECO:0000256" key="2">
    <source>
        <dbReference type="ARBA" id="ARBA00022527"/>
    </source>
</evidence>
<dbReference type="InterPro" id="IPR011009">
    <property type="entry name" value="Kinase-like_dom_sf"/>
</dbReference>
<accession>A0A4P1RH72</accession>
<comment type="catalytic activity">
    <reaction evidence="8">
        <text>L-seryl-[protein] + ATP = O-phospho-L-seryl-[protein] + ADP + H(+)</text>
        <dbReference type="Rhea" id="RHEA:17989"/>
        <dbReference type="Rhea" id="RHEA-COMP:9863"/>
        <dbReference type="Rhea" id="RHEA-COMP:11604"/>
        <dbReference type="ChEBI" id="CHEBI:15378"/>
        <dbReference type="ChEBI" id="CHEBI:29999"/>
        <dbReference type="ChEBI" id="CHEBI:30616"/>
        <dbReference type="ChEBI" id="CHEBI:83421"/>
        <dbReference type="ChEBI" id="CHEBI:456216"/>
        <dbReference type="EC" id="2.7.11.1"/>
    </reaction>
</comment>
<evidence type="ECO:0000256" key="1">
    <source>
        <dbReference type="ARBA" id="ARBA00012513"/>
    </source>
</evidence>
<proteinExistence type="predicted"/>
<dbReference type="PROSITE" id="PS50011">
    <property type="entry name" value="PROTEIN_KINASE_DOM"/>
    <property type="match status" value="1"/>
</dbReference>
<dbReference type="PROSITE" id="PS00108">
    <property type="entry name" value="PROTEIN_KINASE_ST"/>
    <property type="match status" value="1"/>
</dbReference>
<reference evidence="10 11" key="1">
    <citation type="journal article" date="2017" name="Plant Biotechnol. J.">
        <title>A comprehensive draft genome sequence for lupin (Lupinus angustifolius), an emerging health food: insights into plant-microbe interactions and legume evolution.</title>
        <authorList>
            <person name="Hane J.K."/>
            <person name="Ming Y."/>
            <person name="Kamphuis L.G."/>
            <person name="Nelson M.N."/>
            <person name="Garg G."/>
            <person name="Atkins C.A."/>
            <person name="Bayer P.E."/>
            <person name="Bravo A."/>
            <person name="Bringans S."/>
            <person name="Cannon S."/>
            <person name="Edwards D."/>
            <person name="Foley R."/>
            <person name="Gao L.L."/>
            <person name="Harrison M.J."/>
            <person name="Huang W."/>
            <person name="Hurgobin B."/>
            <person name="Li S."/>
            <person name="Liu C.W."/>
            <person name="McGrath A."/>
            <person name="Morahan G."/>
            <person name="Murray J."/>
            <person name="Weller J."/>
            <person name="Jian J."/>
            <person name="Singh K.B."/>
        </authorList>
    </citation>
    <scope>NUCLEOTIDE SEQUENCE [LARGE SCALE GENOMIC DNA]</scope>
    <source>
        <strain evidence="11">cv. Tanjil</strain>
        <tissue evidence="10">Whole plant</tissue>
    </source>
</reference>
<dbReference type="GO" id="GO:0004674">
    <property type="term" value="F:protein serine/threonine kinase activity"/>
    <property type="evidence" value="ECO:0007669"/>
    <property type="project" value="UniProtKB-KW"/>
</dbReference>
<dbReference type="InterPro" id="IPR008271">
    <property type="entry name" value="Ser/Thr_kinase_AS"/>
</dbReference>
<dbReference type="PANTHER" id="PTHR47973">
    <property type="entry name" value="CYSTEINE-RICH RECEPTOR-LIKE PROTEIN KINASE 3"/>
    <property type="match status" value="1"/>
</dbReference>
<dbReference type="Gramene" id="OIW10752">
    <property type="protein sequence ID" value="OIW10752"/>
    <property type="gene ID" value="TanjilG_27698"/>
</dbReference>
<dbReference type="InterPro" id="IPR001245">
    <property type="entry name" value="Ser-Thr/Tyr_kinase_cat_dom"/>
</dbReference>
<organism evidence="10 11">
    <name type="scientific">Lupinus angustifolius</name>
    <name type="common">Narrow-leaved blue lupine</name>
    <dbReference type="NCBI Taxonomy" id="3871"/>
    <lineage>
        <taxon>Eukaryota</taxon>
        <taxon>Viridiplantae</taxon>
        <taxon>Streptophyta</taxon>
        <taxon>Embryophyta</taxon>
        <taxon>Tracheophyta</taxon>
        <taxon>Spermatophyta</taxon>
        <taxon>Magnoliopsida</taxon>
        <taxon>eudicotyledons</taxon>
        <taxon>Gunneridae</taxon>
        <taxon>Pentapetalae</taxon>
        <taxon>rosids</taxon>
        <taxon>fabids</taxon>
        <taxon>Fabales</taxon>
        <taxon>Fabaceae</taxon>
        <taxon>Papilionoideae</taxon>
        <taxon>50 kb inversion clade</taxon>
        <taxon>genistoids sensu lato</taxon>
        <taxon>core genistoids</taxon>
        <taxon>Genisteae</taxon>
        <taxon>Lupinus</taxon>
    </lineage>
</organism>